<evidence type="ECO:0000256" key="1">
    <source>
        <dbReference type="SAM" id="MobiDB-lite"/>
    </source>
</evidence>
<evidence type="ECO:0000313" key="3">
    <source>
        <dbReference type="Proteomes" id="UP001552299"/>
    </source>
</evidence>
<sequence length="417" mass="44999">MSPNKGPEALLVGSNHNLSYQTVSKWDVLIVESSGSTRRIQRAQEKKKKRREEGKEGRNSSSTTAGFSSDAGILSEFQITPEFCPTSKRGQNSARLLMIREIRNLYCISVTGRSIPGGFDPTSSTQVNVTEHRSDIQPRIVTRRSIPGGFDPTSSTQVNVIELGSDIQPRIGYTSLVDSLDLFHTGGLAEPAAAVQRIPNRRLGASGRAAPRGPARVKRVLGGPAGGSPPFQRVGRSGPGGPATGRSARGSSAGGSGGGGRPAVKLSVSKIQTQRHQIRLNPSPNESKSRTRSAISRFKPQFELPNGFQMGRAYNRIERLDETNPTSPRSLNSDIIKTSKYPSNEKKNKRREEGKEGRNSSSTTAGFSSDAGILSEFQITPEFCPTSKRGQNSARLLSDSRILSNSQVTPEFSPTPK</sequence>
<dbReference type="Proteomes" id="UP001552299">
    <property type="component" value="Unassembled WGS sequence"/>
</dbReference>
<feature type="region of interest" description="Disordered" evidence="1">
    <location>
        <begin position="199"/>
        <end position="417"/>
    </location>
</feature>
<reference evidence="2 3" key="1">
    <citation type="journal article" date="2024" name="Plant Biotechnol. J.">
        <title>Dendrobium thyrsiflorum genome and its molecular insights into genes involved in important horticultural traits.</title>
        <authorList>
            <person name="Chen B."/>
            <person name="Wang J.Y."/>
            <person name="Zheng P.J."/>
            <person name="Li K.L."/>
            <person name="Liang Y.M."/>
            <person name="Chen X.F."/>
            <person name="Zhang C."/>
            <person name="Zhao X."/>
            <person name="He X."/>
            <person name="Zhang G.Q."/>
            <person name="Liu Z.J."/>
            <person name="Xu Q."/>
        </authorList>
    </citation>
    <scope>NUCLEOTIDE SEQUENCE [LARGE SCALE GENOMIC DNA]</scope>
    <source>
        <strain evidence="2">GZMU011</strain>
    </source>
</reference>
<feature type="compositionally biased region" description="Gly residues" evidence="1">
    <location>
        <begin position="252"/>
        <end position="261"/>
    </location>
</feature>
<feature type="region of interest" description="Disordered" evidence="1">
    <location>
        <begin position="36"/>
        <end position="68"/>
    </location>
</feature>
<feature type="compositionally biased region" description="Polar residues" evidence="1">
    <location>
        <begin position="269"/>
        <end position="286"/>
    </location>
</feature>
<feature type="compositionally biased region" description="Basic and acidic residues" evidence="1">
    <location>
        <begin position="343"/>
        <end position="358"/>
    </location>
</feature>
<comment type="caution">
    <text evidence="2">The sequence shown here is derived from an EMBL/GenBank/DDBJ whole genome shotgun (WGS) entry which is preliminary data.</text>
</comment>
<gene>
    <name evidence="2" type="ORF">M5K25_016240</name>
</gene>
<evidence type="ECO:0000313" key="2">
    <source>
        <dbReference type="EMBL" id="KAL0912831.1"/>
    </source>
</evidence>
<dbReference type="EMBL" id="JANQDX010000013">
    <property type="protein sequence ID" value="KAL0912831.1"/>
    <property type="molecule type" value="Genomic_DNA"/>
</dbReference>
<feature type="compositionally biased region" description="Polar residues" evidence="1">
    <location>
        <begin position="323"/>
        <end position="342"/>
    </location>
</feature>
<dbReference type="AlphaFoldDB" id="A0ABD0UR51"/>
<feature type="compositionally biased region" description="Basic residues" evidence="1">
    <location>
        <begin position="39"/>
        <end position="50"/>
    </location>
</feature>
<organism evidence="2 3">
    <name type="scientific">Dendrobium thyrsiflorum</name>
    <name type="common">Pinecone-like raceme dendrobium</name>
    <name type="synonym">Orchid</name>
    <dbReference type="NCBI Taxonomy" id="117978"/>
    <lineage>
        <taxon>Eukaryota</taxon>
        <taxon>Viridiplantae</taxon>
        <taxon>Streptophyta</taxon>
        <taxon>Embryophyta</taxon>
        <taxon>Tracheophyta</taxon>
        <taxon>Spermatophyta</taxon>
        <taxon>Magnoliopsida</taxon>
        <taxon>Liliopsida</taxon>
        <taxon>Asparagales</taxon>
        <taxon>Orchidaceae</taxon>
        <taxon>Epidendroideae</taxon>
        <taxon>Malaxideae</taxon>
        <taxon>Dendrobiinae</taxon>
        <taxon>Dendrobium</taxon>
    </lineage>
</organism>
<feature type="compositionally biased region" description="Low complexity" evidence="1">
    <location>
        <begin position="201"/>
        <end position="214"/>
    </location>
</feature>
<protein>
    <submittedName>
        <fullName evidence="2">Uncharacterized protein</fullName>
    </submittedName>
</protein>
<proteinExistence type="predicted"/>
<keyword evidence="3" id="KW-1185">Reference proteome</keyword>
<accession>A0ABD0UR51</accession>
<name>A0ABD0UR51_DENTH</name>
<feature type="compositionally biased region" description="Polar residues" evidence="1">
    <location>
        <begin position="388"/>
        <end position="417"/>
    </location>
</feature>